<evidence type="ECO:0000259" key="2">
    <source>
        <dbReference type="Pfam" id="PF03795"/>
    </source>
</evidence>
<dbReference type="Pfam" id="PF03795">
    <property type="entry name" value="YCII"/>
    <property type="match status" value="1"/>
</dbReference>
<dbReference type="Gene3D" id="3.30.70.1060">
    <property type="entry name" value="Dimeric alpha+beta barrel"/>
    <property type="match status" value="1"/>
</dbReference>
<evidence type="ECO:0000313" key="3">
    <source>
        <dbReference type="EMBL" id="MDH5829328.1"/>
    </source>
</evidence>
<feature type="domain" description="YCII-related" evidence="2">
    <location>
        <begin position="8"/>
        <end position="79"/>
    </location>
</feature>
<comment type="caution">
    <text evidence="3">The sequence shown here is derived from an EMBL/GenBank/DDBJ whole genome shotgun (WGS) entry which is preliminary data.</text>
</comment>
<dbReference type="PANTHER" id="PTHR37828">
    <property type="entry name" value="GSR2449 PROTEIN"/>
    <property type="match status" value="1"/>
</dbReference>
<dbReference type="EMBL" id="JARXRN010000016">
    <property type="protein sequence ID" value="MDH5829328.1"/>
    <property type="molecule type" value="Genomic_DNA"/>
</dbReference>
<proteinExistence type="inferred from homology"/>
<comment type="similarity">
    <text evidence="1">Belongs to the YciI family.</text>
</comment>
<dbReference type="InterPro" id="IPR005545">
    <property type="entry name" value="YCII"/>
</dbReference>
<dbReference type="SUPFAM" id="SSF54909">
    <property type="entry name" value="Dimeric alpha+beta barrel"/>
    <property type="match status" value="1"/>
</dbReference>
<gene>
    <name evidence="3" type="ORF">QFW80_02180</name>
</gene>
<reference evidence="3 4" key="1">
    <citation type="submission" date="2023-04" db="EMBL/GenBank/DDBJ databases">
        <title>Luteimonas sp. M1R5S18.</title>
        <authorList>
            <person name="Sun J.-Q."/>
        </authorList>
    </citation>
    <scope>NUCLEOTIDE SEQUENCE [LARGE SCALE GENOMIC DNA]</scope>
    <source>
        <strain evidence="3 4">M1R5S18</strain>
    </source>
</reference>
<accession>A0ABT6JF62</accession>
<evidence type="ECO:0000313" key="4">
    <source>
        <dbReference type="Proteomes" id="UP001156831"/>
    </source>
</evidence>
<organism evidence="3 4">
    <name type="scientific">Luteimonas rhizosphaericola</name>
    <dbReference type="NCBI Taxonomy" id="3042024"/>
    <lineage>
        <taxon>Bacteria</taxon>
        <taxon>Pseudomonadati</taxon>
        <taxon>Pseudomonadota</taxon>
        <taxon>Gammaproteobacteria</taxon>
        <taxon>Lysobacterales</taxon>
        <taxon>Lysobacteraceae</taxon>
        <taxon>Luteimonas</taxon>
    </lineage>
</organism>
<name>A0ABT6JF62_9GAMM</name>
<sequence>MNAPGLRYLVVLTRRPGFDETLVAPHLAFLDELRGQGLLELSGGFADRSGGAYLLRGVGSLEQAQALVARDPLVAQGASDLALHAWHAR</sequence>
<dbReference type="Proteomes" id="UP001156831">
    <property type="component" value="Unassembled WGS sequence"/>
</dbReference>
<keyword evidence="4" id="KW-1185">Reference proteome</keyword>
<dbReference type="InterPro" id="IPR011008">
    <property type="entry name" value="Dimeric_a/b-barrel"/>
</dbReference>
<evidence type="ECO:0000256" key="1">
    <source>
        <dbReference type="ARBA" id="ARBA00007689"/>
    </source>
</evidence>
<dbReference type="PANTHER" id="PTHR37828:SF1">
    <property type="entry name" value="YCII-RELATED DOMAIN-CONTAINING PROTEIN"/>
    <property type="match status" value="1"/>
</dbReference>
<protein>
    <submittedName>
        <fullName evidence="3">YciI family protein</fullName>
    </submittedName>
</protein>
<dbReference type="RefSeq" id="WP_280599431.1">
    <property type="nucleotide sequence ID" value="NZ_JARXRN010000016.1"/>
</dbReference>